<evidence type="ECO:0000313" key="2">
    <source>
        <dbReference type="Proteomes" id="UP000004079"/>
    </source>
</evidence>
<comment type="caution">
    <text evidence="1">The sequence shown here is derived from an EMBL/GenBank/DDBJ whole genome shotgun (WGS) entry which is preliminary data.</text>
</comment>
<dbReference type="AlphaFoldDB" id="D1QTG1"/>
<sequence>MGEVTQVSTPLPWGGVGGGYLLNSFTHAFAGRGVLKNKNVAVENTRVLSLVDKLLVVKVLHEMNGEKAFFQSDYFAISVKTACNLRHITVYSDAECTVT</sequence>
<dbReference type="Proteomes" id="UP000004079">
    <property type="component" value="Unassembled WGS sequence"/>
</dbReference>
<accession>D1QTG1</accession>
<evidence type="ECO:0000313" key="1">
    <source>
        <dbReference type="EMBL" id="EFB31441.1"/>
    </source>
</evidence>
<dbReference type="EMBL" id="ACUZ02000037">
    <property type="protein sequence ID" value="EFB31441.1"/>
    <property type="molecule type" value="Genomic_DNA"/>
</dbReference>
<reference evidence="1 2" key="1">
    <citation type="submission" date="2009-11" db="EMBL/GenBank/DDBJ databases">
        <authorList>
            <person name="Weinstock G."/>
            <person name="Sodergren E."/>
            <person name="Clifton S."/>
            <person name="Fulton L."/>
            <person name="Fulton B."/>
            <person name="Courtney L."/>
            <person name="Fronick C."/>
            <person name="Harrison M."/>
            <person name="Strong C."/>
            <person name="Farmer C."/>
            <person name="Delahaunty K."/>
            <person name="Markovic C."/>
            <person name="Hall O."/>
            <person name="Minx P."/>
            <person name="Tomlinson C."/>
            <person name="Mitreva M."/>
            <person name="Nelson J."/>
            <person name="Hou S."/>
            <person name="Wollam A."/>
            <person name="Pepin K.H."/>
            <person name="Johnson M."/>
            <person name="Bhonagiri V."/>
            <person name="Nash W.E."/>
            <person name="Warren W."/>
            <person name="Chinwalla A."/>
            <person name="Mardis E.R."/>
            <person name="Wilson R.K."/>
        </authorList>
    </citation>
    <scope>NUCLEOTIDE SEQUENCE [LARGE SCALE GENOMIC DNA]</scope>
    <source>
        <strain evidence="1 2">F0302</strain>
    </source>
</reference>
<proteinExistence type="predicted"/>
<dbReference type="HOGENOM" id="CLU_2317841_0_0_10"/>
<name>D1QTG1_9BACT</name>
<gene>
    <name evidence="1" type="ORF">HMPREF0971_02289</name>
</gene>
<organism evidence="1 2">
    <name type="scientific">Segatella oris F0302</name>
    <dbReference type="NCBI Taxonomy" id="649760"/>
    <lineage>
        <taxon>Bacteria</taxon>
        <taxon>Pseudomonadati</taxon>
        <taxon>Bacteroidota</taxon>
        <taxon>Bacteroidia</taxon>
        <taxon>Bacteroidales</taxon>
        <taxon>Prevotellaceae</taxon>
        <taxon>Segatella</taxon>
    </lineage>
</organism>
<protein>
    <submittedName>
        <fullName evidence="1">Uncharacterized protein</fullName>
    </submittedName>
</protein>